<accession>A0A7R9KED2</accession>
<evidence type="ECO:0000256" key="2">
    <source>
        <dbReference type="ARBA" id="ARBA00010701"/>
    </source>
</evidence>
<dbReference type="GO" id="GO:0016042">
    <property type="term" value="P:lipid catabolic process"/>
    <property type="evidence" value="ECO:0007669"/>
    <property type="project" value="TreeGrafter"/>
</dbReference>
<dbReference type="Gene3D" id="3.40.50.1820">
    <property type="entry name" value="alpha/beta hydrolase"/>
    <property type="match status" value="2"/>
</dbReference>
<evidence type="ECO:0000256" key="1">
    <source>
        <dbReference type="ARBA" id="ARBA00004613"/>
    </source>
</evidence>
<dbReference type="InterPro" id="IPR029058">
    <property type="entry name" value="AB_hydrolase_fold"/>
</dbReference>
<feature type="non-terminal residue" evidence="6">
    <location>
        <position position="1"/>
    </location>
</feature>
<evidence type="ECO:0000256" key="4">
    <source>
        <dbReference type="RuleBase" id="RU004262"/>
    </source>
</evidence>
<dbReference type="InterPro" id="IPR000734">
    <property type="entry name" value="TAG_lipase"/>
</dbReference>
<dbReference type="Pfam" id="PF00151">
    <property type="entry name" value="Lipase"/>
    <property type="match status" value="1"/>
</dbReference>
<dbReference type="OrthoDB" id="199913at2759"/>
<feature type="domain" description="Lipase" evidence="5">
    <location>
        <begin position="90"/>
        <end position="206"/>
    </location>
</feature>
<sequence length="211" mass="23181">MLGKSCFRDIGCFSASEYNESARSIPLLPMSPDSMSPMFHMYTLEQRTIPRNYSYNATAAQLRYSTFNASLRTAFIVHGFQSGYSLWFWLIGHSLGGHTMGYAGKRLKNPRVARITALDPAGVGFHFKNTALRLDHSDAQIVDVIHTDAALSYTEGFGTADTLGHFDFYPNGGSWQPGCAVSDSVTNKLSSITSGEDITCSHSRACLIMNN</sequence>
<evidence type="ECO:0000313" key="6">
    <source>
        <dbReference type="EMBL" id="CAD7621196.1"/>
    </source>
</evidence>
<dbReference type="EMBL" id="OC855089">
    <property type="protein sequence ID" value="CAD7621196.1"/>
    <property type="molecule type" value="Genomic_DNA"/>
</dbReference>
<reference evidence="6" key="1">
    <citation type="submission" date="2020-11" db="EMBL/GenBank/DDBJ databases">
        <authorList>
            <person name="Tran Van P."/>
        </authorList>
    </citation>
    <scope>NUCLEOTIDE SEQUENCE</scope>
</reference>
<keyword evidence="7" id="KW-1185">Reference proteome</keyword>
<dbReference type="Proteomes" id="UP000759131">
    <property type="component" value="Unassembled WGS sequence"/>
</dbReference>
<dbReference type="SUPFAM" id="SSF53474">
    <property type="entry name" value="alpha/beta-Hydrolases"/>
    <property type="match status" value="1"/>
</dbReference>
<organism evidence="6">
    <name type="scientific">Medioppia subpectinata</name>
    <dbReference type="NCBI Taxonomy" id="1979941"/>
    <lineage>
        <taxon>Eukaryota</taxon>
        <taxon>Metazoa</taxon>
        <taxon>Ecdysozoa</taxon>
        <taxon>Arthropoda</taxon>
        <taxon>Chelicerata</taxon>
        <taxon>Arachnida</taxon>
        <taxon>Acari</taxon>
        <taxon>Acariformes</taxon>
        <taxon>Sarcoptiformes</taxon>
        <taxon>Oribatida</taxon>
        <taxon>Brachypylina</taxon>
        <taxon>Oppioidea</taxon>
        <taxon>Oppiidae</taxon>
        <taxon>Medioppia</taxon>
    </lineage>
</organism>
<name>A0A7R9KED2_9ACAR</name>
<comment type="subcellular location">
    <subcellularLocation>
        <location evidence="1">Secreted</location>
    </subcellularLocation>
</comment>
<dbReference type="PANTHER" id="PTHR11610">
    <property type="entry name" value="LIPASE"/>
    <property type="match status" value="1"/>
</dbReference>
<comment type="similarity">
    <text evidence="2 4">Belongs to the AB hydrolase superfamily. Lipase family.</text>
</comment>
<dbReference type="PANTHER" id="PTHR11610:SF173">
    <property type="entry name" value="LIPASE DOMAIN-CONTAINING PROTEIN-RELATED"/>
    <property type="match status" value="1"/>
</dbReference>
<dbReference type="GO" id="GO:0016298">
    <property type="term" value="F:lipase activity"/>
    <property type="evidence" value="ECO:0007669"/>
    <property type="project" value="InterPro"/>
</dbReference>
<keyword evidence="3" id="KW-0964">Secreted</keyword>
<dbReference type="GO" id="GO:0005615">
    <property type="term" value="C:extracellular space"/>
    <property type="evidence" value="ECO:0007669"/>
    <property type="project" value="TreeGrafter"/>
</dbReference>
<proteinExistence type="inferred from homology"/>
<gene>
    <name evidence="6" type="ORF">OSB1V03_LOCUS1670</name>
</gene>
<dbReference type="EMBL" id="CAJPIZ010000514">
    <property type="protein sequence ID" value="CAG2101626.1"/>
    <property type="molecule type" value="Genomic_DNA"/>
</dbReference>
<evidence type="ECO:0000256" key="3">
    <source>
        <dbReference type="ARBA" id="ARBA00022525"/>
    </source>
</evidence>
<evidence type="ECO:0000259" key="5">
    <source>
        <dbReference type="Pfam" id="PF00151"/>
    </source>
</evidence>
<evidence type="ECO:0000313" key="7">
    <source>
        <dbReference type="Proteomes" id="UP000759131"/>
    </source>
</evidence>
<protein>
    <recommendedName>
        <fullName evidence="5">Lipase domain-containing protein</fullName>
    </recommendedName>
</protein>
<dbReference type="InterPro" id="IPR013818">
    <property type="entry name" value="Lipase"/>
</dbReference>
<dbReference type="AlphaFoldDB" id="A0A7R9KED2"/>